<reference evidence="5" key="1">
    <citation type="journal article" date="2017" name="Plant J.">
        <title>The pomegranate (Punica granatum L.) genome and the genomics of punicalagin biosynthesis.</title>
        <authorList>
            <person name="Qin G."/>
            <person name="Xu C."/>
            <person name="Ming R."/>
            <person name="Tang H."/>
            <person name="Guyot R."/>
            <person name="Kramer E.M."/>
            <person name="Hu Y."/>
            <person name="Yi X."/>
            <person name="Qi Y."/>
            <person name="Xu X."/>
            <person name="Gao Z."/>
            <person name="Pan H."/>
            <person name="Jian J."/>
            <person name="Tian Y."/>
            <person name="Yue Z."/>
            <person name="Xu Y."/>
        </authorList>
    </citation>
    <scope>NUCLEOTIDE SEQUENCE [LARGE SCALE GENOMIC DNA]</scope>
    <source>
        <strain evidence="5">cv. Dabenzi</strain>
    </source>
</reference>
<dbReference type="InterPro" id="IPR002885">
    <property type="entry name" value="PPR_rpt"/>
</dbReference>
<evidence type="ECO:0008006" key="6">
    <source>
        <dbReference type="Google" id="ProtNLM"/>
    </source>
</evidence>
<dbReference type="Gene3D" id="1.25.40.10">
    <property type="entry name" value="Tetratricopeptide repeat domain"/>
    <property type="match status" value="1"/>
</dbReference>
<evidence type="ECO:0000313" key="4">
    <source>
        <dbReference type="EMBL" id="OWM69501.1"/>
    </source>
</evidence>
<dbReference type="Proteomes" id="UP000197138">
    <property type="component" value="Unassembled WGS sequence"/>
</dbReference>
<proteinExistence type="predicted"/>
<dbReference type="EMBL" id="MTKT01004864">
    <property type="protein sequence ID" value="OWM69501.1"/>
    <property type="molecule type" value="Genomic_DNA"/>
</dbReference>
<accession>A0A218WBC9</accession>
<feature type="region of interest" description="Disordered" evidence="3">
    <location>
        <begin position="1"/>
        <end position="24"/>
    </location>
</feature>
<protein>
    <recommendedName>
        <fullName evidence="6">Pentatricopeptide repeat-containing protein</fullName>
    </recommendedName>
</protein>
<evidence type="ECO:0000256" key="2">
    <source>
        <dbReference type="PROSITE-ProRule" id="PRU00708"/>
    </source>
</evidence>
<dbReference type="NCBIfam" id="TIGR00756">
    <property type="entry name" value="PPR"/>
    <property type="match status" value="1"/>
</dbReference>
<dbReference type="InterPro" id="IPR011990">
    <property type="entry name" value="TPR-like_helical_dom_sf"/>
</dbReference>
<keyword evidence="1" id="KW-0677">Repeat</keyword>
<dbReference type="PANTHER" id="PTHR47931:SF2">
    <property type="entry name" value="OS01G0228400 PROTEIN"/>
    <property type="match status" value="1"/>
</dbReference>
<evidence type="ECO:0000256" key="1">
    <source>
        <dbReference type="ARBA" id="ARBA00022737"/>
    </source>
</evidence>
<dbReference type="PROSITE" id="PS51375">
    <property type="entry name" value="PPR"/>
    <property type="match status" value="1"/>
</dbReference>
<feature type="compositionally biased region" description="Basic and acidic residues" evidence="3">
    <location>
        <begin position="1"/>
        <end position="19"/>
    </location>
</feature>
<sequence length="169" mass="19241">MPLKDSTETKMGCQERRGDTTSSWSDLERILRDENSLPSILGPTSLTNQSCCLDSLSKSSSHSVCFRTKLMSLLIIKRKKPHEAQSIFKSFTIESQRPTLITYTTFLAALVLQKQYKSILSLVSNVEENRMTPDFIFFNAVINALSESGKFDQAMEVFQKHKEQVPILW</sequence>
<gene>
    <name evidence="4" type="ORF">CDL15_Pgr013962</name>
</gene>
<feature type="repeat" description="PPR" evidence="2">
    <location>
        <begin position="134"/>
        <end position="164"/>
    </location>
</feature>
<dbReference type="AlphaFoldDB" id="A0A218WBC9"/>
<organism evidence="4 5">
    <name type="scientific">Punica granatum</name>
    <name type="common">Pomegranate</name>
    <dbReference type="NCBI Taxonomy" id="22663"/>
    <lineage>
        <taxon>Eukaryota</taxon>
        <taxon>Viridiplantae</taxon>
        <taxon>Streptophyta</taxon>
        <taxon>Embryophyta</taxon>
        <taxon>Tracheophyta</taxon>
        <taxon>Spermatophyta</taxon>
        <taxon>Magnoliopsida</taxon>
        <taxon>eudicotyledons</taxon>
        <taxon>Gunneridae</taxon>
        <taxon>Pentapetalae</taxon>
        <taxon>rosids</taxon>
        <taxon>malvids</taxon>
        <taxon>Myrtales</taxon>
        <taxon>Lythraceae</taxon>
        <taxon>Punica</taxon>
    </lineage>
</organism>
<evidence type="ECO:0000313" key="5">
    <source>
        <dbReference type="Proteomes" id="UP000197138"/>
    </source>
</evidence>
<comment type="caution">
    <text evidence="4">The sequence shown here is derived from an EMBL/GenBank/DDBJ whole genome shotgun (WGS) entry which is preliminary data.</text>
</comment>
<evidence type="ECO:0000256" key="3">
    <source>
        <dbReference type="SAM" id="MobiDB-lite"/>
    </source>
</evidence>
<dbReference type="PANTHER" id="PTHR47931">
    <property type="entry name" value="OS01G0228400 PROTEIN"/>
    <property type="match status" value="1"/>
</dbReference>
<name>A0A218WBC9_PUNGR</name>
<dbReference type="Pfam" id="PF13812">
    <property type="entry name" value="PPR_3"/>
    <property type="match status" value="1"/>
</dbReference>